<comment type="caution">
    <text evidence="2">The sequence shown here is derived from an EMBL/GenBank/DDBJ whole genome shotgun (WGS) entry which is preliminary data.</text>
</comment>
<dbReference type="Pfam" id="PF13302">
    <property type="entry name" value="Acetyltransf_3"/>
    <property type="match status" value="1"/>
</dbReference>
<proteinExistence type="predicted"/>
<reference evidence="2" key="1">
    <citation type="submission" date="2019-08" db="EMBL/GenBank/DDBJ databases">
        <authorList>
            <person name="Kucharzyk K."/>
            <person name="Murdoch R.W."/>
            <person name="Higgins S."/>
            <person name="Loffler F."/>
        </authorList>
    </citation>
    <scope>NUCLEOTIDE SEQUENCE</scope>
</reference>
<dbReference type="InterPro" id="IPR000182">
    <property type="entry name" value="GNAT_dom"/>
</dbReference>
<dbReference type="PROSITE" id="PS51186">
    <property type="entry name" value="GNAT"/>
    <property type="match status" value="1"/>
</dbReference>
<organism evidence="2">
    <name type="scientific">bioreactor metagenome</name>
    <dbReference type="NCBI Taxonomy" id="1076179"/>
    <lineage>
        <taxon>unclassified sequences</taxon>
        <taxon>metagenomes</taxon>
        <taxon>ecological metagenomes</taxon>
    </lineage>
</organism>
<evidence type="ECO:0000259" key="1">
    <source>
        <dbReference type="PROSITE" id="PS51186"/>
    </source>
</evidence>
<evidence type="ECO:0000313" key="2">
    <source>
        <dbReference type="EMBL" id="MPM97811.1"/>
    </source>
</evidence>
<dbReference type="InterPro" id="IPR051531">
    <property type="entry name" value="N-acetyltransferase"/>
</dbReference>
<dbReference type="Gene3D" id="3.40.630.30">
    <property type="match status" value="1"/>
</dbReference>
<dbReference type="PANTHER" id="PTHR43792">
    <property type="entry name" value="GNAT FAMILY, PUTATIVE (AFU_ORTHOLOGUE AFUA_3G00765)-RELATED-RELATED"/>
    <property type="match status" value="1"/>
</dbReference>
<gene>
    <name evidence="2" type="ORF">SDC9_144991</name>
</gene>
<dbReference type="AlphaFoldDB" id="A0A645E8Q4"/>
<sequence>MDQPISIETRRLLLRPLFLADAEEFFAYRSLPEVGLFQSWQPETIEEVQAFLTKSESAAPDTPDSWYQLAICLPDGRLIGDIGIHTLDHDQLELGYTLSPSFQGMGYATEAVHAIIREAFTVWNTHRIAASVDPDNRASIRLLERLGFRREAHLIKSYWTGDRWADDCIYAMLREEYRNLDR</sequence>
<name>A0A645E8Q4_9ZZZZ</name>
<accession>A0A645E8Q4</accession>
<dbReference type="GO" id="GO:0016747">
    <property type="term" value="F:acyltransferase activity, transferring groups other than amino-acyl groups"/>
    <property type="evidence" value="ECO:0007669"/>
    <property type="project" value="InterPro"/>
</dbReference>
<dbReference type="SUPFAM" id="SSF55729">
    <property type="entry name" value="Acyl-CoA N-acyltransferases (Nat)"/>
    <property type="match status" value="1"/>
</dbReference>
<feature type="domain" description="N-acetyltransferase" evidence="1">
    <location>
        <begin position="12"/>
        <end position="175"/>
    </location>
</feature>
<dbReference type="PANTHER" id="PTHR43792:SF1">
    <property type="entry name" value="N-ACETYLTRANSFERASE DOMAIN-CONTAINING PROTEIN"/>
    <property type="match status" value="1"/>
</dbReference>
<dbReference type="InterPro" id="IPR016181">
    <property type="entry name" value="Acyl_CoA_acyltransferase"/>
</dbReference>
<protein>
    <recommendedName>
        <fullName evidence="1">N-acetyltransferase domain-containing protein</fullName>
    </recommendedName>
</protein>
<dbReference type="EMBL" id="VSSQ01044030">
    <property type="protein sequence ID" value="MPM97811.1"/>
    <property type="molecule type" value="Genomic_DNA"/>
</dbReference>